<name>M1DH60_SOLTU</name>
<dbReference type="PaxDb" id="4113-PGSC0003DMT400088976"/>
<dbReference type="Gramene" id="PGSC0003DMT400088976">
    <property type="protein sequence ID" value="PGSC0003DMT400088976"/>
    <property type="gene ID" value="PGSC0003DMG400038547"/>
</dbReference>
<dbReference type="EnsemblPlants" id="PGSC0003DMT400088976">
    <property type="protein sequence ID" value="PGSC0003DMT400088976"/>
    <property type="gene ID" value="PGSC0003DMG400038547"/>
</dbReference>
<sequence>MQLVSESIDDKSQKLFNIRDDLMSLSEQARKMQYEINQLSSDQAENMNEFLLLCEHLDTCPKMNSNPEGNINLNKVAGDVSLAPSAKNISSVSIDMPKPESSDKGKSQAIQKDDKSNEEKGSSSKKVEKILSGKPEGSNKVPSGTKVFFSFSGWKTTSKNRTISGLYKIHL</sequence>
<feature type="region of interest" description="Disordered" evidence="1">
    <location>
        <begin position="88"/>
        <end position="145"/>
    </location>
</feature>
<evidence type="ECO:0000313" key="2">
    <source>
        <dbReference type="EnsemblPlants" id="PGSC0003DMT400088976"/>
    </source>
</evidence>
<dbReference type="AlphaFoldDB" id="M1DH60"/>
<dbReference type="Proteomes" id="UP000011115">
    <property type="component" value="Unassembled WGS sequence"/>
</dbReference>
<evidence type="ECO:0000313" key="3">
    <source>
        <dbReference type="Proteomes" id="UP000011115"/>
    </source>
</evidence>
<proteinExistence type="predicted"/>
<reference evidence="3" key="1">
    <citation type="journal article" date="2011" name="Nature">
        <title>Genome sequence and analysis of the tuber crop potato.</title>
        <authorList>
            <consortium name="The Potato Genome Sequencing Consortium"/>
        </authorList>
    </citation>
    <scope>NUCLEOTIDE SEQUENCE [LARGE SCALE GENOMIC DNA]</scope>
    <source>
        <strain evidence="3">cv. DM1-3 516 R44</strain>
    </source>
</reference>
<reference evidence="2" key="2">
    <citation type="submission" date="2015-06" db="UniProtKB">
        <authorList>
            <consortium name="EnsemblPlants"/>
        </authorList>
    </citation>
    <scope>IDENTIFICATION</scope>
    <source>
        <strain evidence="2">DM1-3 516 R44</strain>
    </source>
</reference>
<protein>
    <submittedName>
        <fullName evidence="2">Uncharacterized protein</fullName>
    </submittedName>
</protein>
<keyword evidence="3" id="KW-1185">Reference proteome</keyword>
<evidence type="ECO:0000256" key="1">
    <source>
        <dbReference type="SAM" id="MobiDB-lite"/>
    </source>
</evidence>
<accession>M1DH60</accession>
<dbReference type="InParanoid" id="M1DH60"/>
<dbReference type="HOGENOM" id="CLU_116494_1_0_1"/>
<feature type="compositionally biased region" description="Basic and acidic residues" evidence="1">
    <location>
        <begin position="97"/>
        <end position="131"/>
    </location>
</feature>
<organism evidence="2 3">
    <name type="scientific">Solanum tuberosum</name>
    <name type="common">Potato</name>
    <dbReference type="NCBI Taxonomy" id="4113"/>
    <lineage>
        <taxon>Eukaryota</taxon>
        <taxon>Viridiplantae</taxon>
        <taxon>Streptophyta</taxon>
        <taxon>Embryophyta</taxon>
        <taxon>Tracheophyta</taxon>
        <taxon>Spermatophyta</taxon>
        <taxon>Magnoliopsida</taxon>
        <taxon>eudicotyledons</taxon>
        <taxon>Gunneridae</taxon>
        <taxon>Pentapetalae</taxon>
        <taxon>asterids</taxon>
        <taxon>lamiids</taxon>
        <taxon>Solanales</taxon>
        <taxon>Solanaceae</taxon>
        <taxon>Solanoideae</taxon>
        <taxon>Solaneae</taxon>
        <taxon>Solanum</taxon>
    </lineage>
</organism>